<keyword evidence="3" id="KW-1185">Reference proteome</keyword>
<proteinExistence type="predicted"/>
<dbReference type="GO" id="GO:0046983">
    <property type="term" value="F:protein dimerization activity"/>
    <property type="evidence" value="ECO:0007669"/>
    <property type="project" value="InterPro"/>
</dbReference>
<dbReference type="PANTHER" id="PTHR23272">
    <property type="entry name" value="BED FINGER-RELATED"/>
    <property type="match status" value="1"/>
</dbReference>
<dbReference type="EMBL" id="JANJYI010000005">
    <property type="protein sequence ID" value="KAK2647355.1"/>
    <property type="molecule type" value="Genomic_DNA"/>
</dbReference>
<dbReference type="InterPro" id="IPR012337">
    <property type="entry name" value="RNaseH-like_sf"/>
</dbReference>
<organism evidence="2 3">
    <name type="scientific">Dipteronia dyeriana</name>
    <dbReference type="NCBI Taxonomy" id="168575"/>
    <lineage>
        <taxon>Eukaryota</taxon>
        <taxon>Viridiplantae</taxon>
        <taxon>Streptophyta</taxon>
        <taxon>Embryophyta</taxon>
        <taxon>Tracheophyta</taxon>
        <taxon>Spermatophyta</taxon>
        <taxon>Magnoliopsida</taxon>
        <taxon>eudicotyledons</taxon>
        <taxon>Gunneridae</taxon>
        <taxon>Pentapetalae</taxon>
        <taxon>rosids</taxon>
        <taxon>malvids</taxon>
        <taxon>Sapindales</taxon>
        <taxon>Sapindaceae</taxon>
        <taxon>Hippocastanoideae</taxon>
        <taxon>Acereae</taxon>
        <taxon>Dipteronia</taxon>
    </lineage>
</organism>
<dbReference type="SUPFAM" id="SSF53098">
    <property type="entry name" value="Ribonuclease H-like"/>
    <property type="match status" value="1"/>
</dbReference>
<reference evidence="2" key="1">
    <citation type="journal article" date="2023" name="Plant J.">
        <title>Genome sequences and population genomics provide insights into the demographic history, inbreeding, and mutation load of two 'living fossil' tree species of Dipteronia.</title>
        <authorList>
            <person name="Feng Y."/>
            <person name="Comes H.P."/>
            <person name="Chen J."/>
            <person name="Zhu S."/>
            <person name="Lu R."/>
            <person name="Zhang X."/>
            <person name="Li P."/>
            <person name="Qiu J."/>
            <person name="Olsen K.M."/>
            <person name="Qiu Y."/>
        </authorList>
    </citation>
    <scope>NUCLEOTIDE SEQUENCE</scope>
    <source>
        <strain evidence="2">KIB01</strain>
    </source>
</reference>
<dbReference type="InterPro" id="IPR008906">
    <property type="entry name" value="HATC_C_dom"/>
</dbReference>
<dbReference type="PANTHER" id="PTHR23272:SF161">
    <property type="entry name" value="ZINC FINGER BED DOMAIN-CONTAINING PROTEIN RICESLEEPER 1-LIKE"/>
    <property type="match status" value="1"/>
</dbReference>
<evidence type="ECO:0000259" key="1">
    <source>
        <dbReference type="Pfam" id="PF05699"/>
    </source>
</evidence>
<protein>
    <recommendedName>
        <fullName evidence="1">HAT C-terminal dimerisation domain-containing protein</fullName>
    </recommendedName>
</protein>
<accession>A0AAD9WZ12</accession>
<evidence type="ECO:0000313" key="2">
    <source>
        <dbReference type="EMBL" id="KAK2647355.1"/>
    </source>
</evidence>
<comment type="caution">
    <text evidence="2">The sequence shown here is derived from an EMBL/GenBank/DDBJ whole genome shotgun (WGS) entry which is preliminary data.</text>
</comment>
<dbReference type="Pfam" id="PF05699">
    <property type="entry name" value="Dimer_Tnp_hAT"/>
    <property type="match status" value="1"/>
</dbReference>
<dbReference type="AlphaFoldDB" id="A0AAD9WZ12"/>
<sequence>MFRGDEEFELYKSQTVSNINKTELKMYFDEQVENNSPDFDILSWWKGNKGKYLILAKIVRDILAIPISMVASESAFSVRGRFLSPRRRILHLDTLDALMCIQNWTWDLIRDGIPGRNICYNKQCPPLLTVGATTDDGSRGELTSTGDAEVSGGGWFIIRQCRGTMIYNPISNLPLFRESDHKMEEASSSFIAGRTTMTIGDADDGVLDAKVDCVDGEED</sequence>
<name>A0AAD9WZ12_9ROSI</name>
<feature type="domain" description="HAT C-terminal dimerisation" evidence="1">
    <location>
        <begin position="23"/>
        <end position="104"/>
    </location>
</feature>
<gene>
    <name evidence="2" type="ORF">Ddye_014844</name>
</gene>
<dbReference type="Proteomes" id="UP001280121">
    <property type="component" value="Unassembled WGS sequence"/>
</dbReference>
<evidence type="ECO:0000313" key="3">
    <source>
        <dbReference type="Proteomes" id="UP001280121"/>
    </source>
</evidence>